<sequence>MAEFSKEINSTFPNERVKALLNIKFTANYLDTIGASMLKPFNISEQQYNILRILRGAKEAITVNSVKERMVQKSPNSTRLMDKLCDKGLIERTRCENDRRVVYVKINAKGLALLEEIKIDDFDNYLNSISDKEAKVLNELLDKIREK</sequence>
<dbReference type="Proteomes" id="UP000198384">
    <property type="component" value="Unassembled WGS sequence"/>
</dbReference>
<reference evidence="2 3" key="1">
    <citation type="submission" date="2017-06" db="EMBL/GenBank/DDBJ databases">
        <authorList>
            <person name="Kim H.J."/>
            <person name="Triplett B.A."/>
        </authorList>
    </citation>
    <scope>NUCLEOTIDE SEQUENCE [LARGE SCALE GENOMIC DNA]</scope>
    <source>
        <strain evidence="2 3">DSM 29150</strain>
    </source>
</reference>
<protein>
    <submittedName>
        <fullName evidence="2">DNA-binding transcriptional regulator, MarR family</fullName>
    </submittedName>
</protein>
<accession>A0A238X199</accession>
<organism evidence="2 3">
    <name type="scientific">Lutibacter agarilyticus</name>
    <dbReference type="NCBI Taxonomy" id="1109740"/>
    <lineage>
        <taxon>Bacteria</taxon>
        <taxon>Pseudomonadati</taxon>
        <taxon>Bacteroidota</taxon>
        <taxon>Flavobacteriia</taxon>
        <taxon>Flavobacteriales</taxon>
        <taxon>Flavobacteriaceae</taxon>
        <taxon>Lutibacter</taxon>
    </lineage>
</organism>
<gene>
    <name evidence="2" type="ORF">SAMN06265371_104271</name>
</gene>
<dbReference type="InterPro" id="IPR039422">
    <property type="entry name" value="MarR/SlyA-like"/>
</dbReference>
<evidence type="ECO:0000259" key="1">
    <source>
        <dbReference type="PROSITE" id="PS50995"/>
    </source>
</evidence>
<dbReference type="PROSITE" id="PS50995">
    <property type="entry name" value="HTH_MARR_2"/>
    <property type="match status" value="1"/>
</dbReference>
<dbReference type="AlphaFoldDB" id="A0A238X199"/>
<dbReference type="SUPFAM" id="SSF46785">
    <property type="entry name" value="Winged helix' DNA-binding domain"/>
    <property type="match status" value="1"/>
</dbReference>
<dbReference type="InterPro" id="IPR036388">
    <property type="entry name" value="WH-like_DNA-bd_sf"/>
</dbReference>
<dbReference type="PRINTS" id="PR00598">
    <property type="entry name" value="HTHMARR"/>
</dbReference>
<keyword evidence="3" id="KW-1185">Reference proteome</keyword>
<proteinExistence type="predicted"/>
<keyword evidence="2" id="KW-0238">DNA-binding</keyword>
<dbReference type="Pfam" id="PF01047">
    <property type="entry name" value="MarR"/>
    <property type="match status" value="1"/>
</dbReference>
<dbReference type="EMBL" id="FZNT01000004">
    <property type="protein sequence ID" value="SNR52378.1"/>
    <property type="molecule type" value="Genomic_DNA"/>
</dbReference>
<dbReference type="InterPro" id="IPR000835">
    <property type="entry name" value="HTH_MarR-typ"/>
</dbReference>
<feature type="domain" description="HTH marR-type" evidence="1">
    <location>
        <begin position="1"/>
        <end position="146"/>
    </location>
</feature>
<dbReference type="Gene3D" id="1.10.10.10">
    <property type="entry name" value="Winged helix-like DNA-binding domain superfamily/Winged helix DNA-binding domain"/>
    <property type="match status" value="1"/>
</dbReference>
<dbReference type="GO" id="GO:0003677">
    <property type="term" value="F:DNA binding"/>
    <property type="evidence" value="ECO:0007669"/>
    <property type="project" value="UniProtKB-KW"/>
</dbReference>
<evidence type="ECO:0000313" key="3">
    <source>
        <dbReference type="Proteomes" id="UP000198384"/>
    </source>
</evidence>
<dbReference type="GO" id="GO:0006950">
    <property type="term" value="P:response to stress"/>
    <property type="evidence" value="ECO:0007669"/>
    <property type="project" value="TreeGrafter"/>
</dbReference>
<dbReference type="SMART" id="SM00347">
    <property type="entry name" value="HTH_MARR"/>
    <property type="match status" value="1"/>
</dbReference>
<evidence type="ECO:0000313" key="2">
    <source>
        <dbReference type="EMBL" id="SNR52378.1"/>
    </source>
</evidence>
<dbReference type="InterPro" id="IPR036390">
    <property type="entry name" value="WH_DNA-bd_sf"/>
</dbReference>
<dbReference type="GO" id="GO:0003700">
    <property type="term" value="F:DNA-binding transcription factor activity"/>
    <property type="evidence" value="ECO:0007669"/>
    <property type="project" value="InterPro"/>
</dbReference>
<dbReference type="OrthoDB" id="763883at2"/>
<dbReference type="PANTHER" id="PTHR33164:SF101">
    <property type="entry name" value="TRANSCRIPTIONAL REPRESSOR MPRA"/>
    <property type="match status" value="1"/>
</dbReference>
<dbReference type="RefSeq" id="WP_089381377.1">
    <property type="nucleotide sequence ID" value="NZ_FZNT01000004.1"/>
</dbReference>
<dbReference type="PANTHER" id="PTHR33164">
    <property type="entry name" value="TRANSCRIPTIONAL REGULATOR, MARR FAMILY"/>
    <property type="match status" value="1"/>
</dbReference>
<name>A0A238X199_9FLAO</name>